<proteinExistence type="predicted"/>
<dbReference type="Proteomes" id="UP000521943">
    <property type="component" value="Unassembled WGS sequence"/>
</dbReference>
<evidence type="ECO:0000313" key="3">
    <source>
        <dbReference type="Proteomes" id="UP000521943"/>
    </source>
</evidence>
<evidence type="ECO:0000313" key="2">
    <source>
        <dbReference type="EMBL" id="KAF6743297.1"/>
    </source>
</evidence>
<accession>A0A8H6LWI3</accession>
<reference evidence="2 3" key="1">
    <citation type="submission" date="2020-07" db="EMBL/GenBank/DDBJ databases">
        <title>Comparative genomics of pyrophilous fungi reveals a link between fire events and developmental genes.</title>
        <authorList>
            <consortium name="DOE Joint Genome Institute"/>
            <person name="Steindorff A.S."/>
            <person name="Carver A."/>
            <person name="Calhoun S."/>
            <person name="Stillman K."/>
            <person name="Liu H."/>
            <person name="Lipzen A."/>
            <person name="Pangilinan J."/>
            <person name="Labutti K."/>
            <person name="Bruns T.D."/>
            <person name="Grigoriev I.V."/>
        </authorList>
    </citation>
    <scope>NUCLEOTIDE SEQUENCE [LARGE SCALE GENOMIC DNA]</scope>
    <source>
        <strain evidence="2 3">CBS 144469</strain>
    </source>
</reference>
<comment type="caution">
    <text evidence="2">The sequence shown here is derived from an EMBL/GenBank/DDBJ whole genome shotgun (WGS) entry which is preliminary data.</text>
</comment>
<protein>
    <submittedName>
        <fullName evidence="2">Uncharacterized protein</fullName>
    </submittedName>
</protein>
<feature type="compositionally biased region" description="Polar residues" evidence="1">
    <location>
        <begin position="68"/>
        <end position="86"/>
    </location>
</feature>
<keyword evidence="3" id="KW-1185">Reference proteome</keyword>
<name>A0A8H6LWI3_9AGAR</name>
<evidence type="ECO:0000256" key="1">
    <source>
        <dbReference type="SAM" id="MobiDB-lite"/>
    </source>
</evidence>
<sequence length="100" mass="11133">MTAAEILKSYWNEQNLYRLLLGCIPSFFPPTTTAAQQESYKDPTESTSPGQGGSCISQNVWEDRRDASCQQLPGRSQEDVQPNSSGKDWGEGIGFQRFIV</sequence>
<dbReference type="AlphaFoldDB" id="A0A8H6LWI3"/>
<organism evidence="2 3">
    <name type="scientific">Ephemerocybe angulata</name>
    <dbReference type="NCBI Taxonomy" id="980116"/>
    <lineage>
        <taxon>Eukaryota</taxon>
        <taxon>Fungi</taxon>
        <taxon>Dikarya</taxon>
        <taxon>Basidiomycota</taxon>
        <taxon>Agaricomycotina</taxon>
        <taxon>Agaricomycetes</taxon>
        <taxon>Agaricomycetidae</taxon>
        <taxon>Agaricales</taxon>
        <taxon>Agaricineae</taxon>
        <taxon>Psathyrellaceae</taxon>
        <taxon>Ephemerocybe</taxon>
    </lineage>
</organism>
<feature type="compositionally biased region" description="Polar residues" evidence="1">
    <location>
        <begin position="45"/>
        <end position="60"/>
    </location>
</feature>
<gene>
    <name evidence="2" type="ORF">DFP72DRAFT_1178139</name>
</gene>
<feature type="region of interest" description="Disordered" evidence="1">
    <location>
        <begin position="33"/>
        <end position="100"/>
    </location>
</feature>
<dbReference type="EMBL" id="JACGCI010000148">
    <property type="protein sequence ID" value="KAF6743297.1"/>
    <property type="molecule type" value="Genomic_DNA"/>
</dbReference>